<feature type="region of interest" description="Disordered" evidence="1">
    <location>
        <begin position="260"/>
        <end position="288"/>
    </location>
</feature>
<evidence type="ECO:0000256" key="1">
    <source>
        <dbReference type="SAM" id="MobiDB-lite"/>
    </source>
</evidence>
<gene>
    <name evidence="2" type="ORF">Cvel_20502.t1.CR1</name>
</gene>
<sequence length="308" mass="34149">MESLIRKTMPWYTIQRPAGPLQILLQRRDSGAFWVANAIRIPEEKGKAEEELRGWGTEKSPNFVGVQSGAVWGERGEGGGVVIVTKHQVFDARASSEAAIRKRRLPLLMRQLGVQSLTSLLWELWRQLLLLVRELLSVNSESGERAGLTARRVMMELKGLVSHGNAQVDQGTVTVVRNAGDIASLARGETSFETVLEELAVLREGGVENEEGGRRVQELESAAIFADPVQEKGGAVWGLRGGEMDLSSLEESKRLWEGLSCRANVPPTPKETSEGDEEEREETEEDPLTWWEWLGSCCSCVSRDVPEQ</sequence>
<protein>
    <submittedName>
        <fullName evidence="2">Uncharacterized protein</fullName>
    </submittedName>
</protein>
<accession>A0A0G4G6P7</accession>
<dbReference type="AlphaFoldDB" id="A0A0G4G6P7"/>
<dbReference type="EMBL" id="CDMZ01000932">
    <property type="protein sequence ID" value="CEM24174.1"/>
    <property type="molecule type" value="Genomic_DNA"/>
</dbReference>
<feature type="compositionally biased region" description="Acidic residues" evidence="1">
    <location>
        <begin position="274"/>
        <end position="287"/>
    </location>
</feature>
<organism evidence="2">
    <name type="scientific">Chromera velia CCMP2878</name>
    <dbReference type="NCBI Taxonomy" id="1169474"/>
    <lineage>
        <taxon>Eukaryota</taxon>
        <taxon>Sar</taxon>
        <taxon>Alveolata</taxon>
        <taxon>Colpodellida</taxon>
        <taxon>Chromeraceae</taxon>
        <taxon>Chromera</taxon>
    </lineage>
</organism>
<name>A0A0G4G6P7_9ALVE</name>
<proteinExistence type="predicted"/>
<reference evidence="2" key="1">
    <citation type="submission" date="2014-11" db="EMBL/GenBank/DDBJ databases">
        <authorList>
            <person name="Otto D Thomas"/>
            <person name="Naeem Raeece"/>
        </authorList>
    </citation>
    <scope>NUCLEOTIDE SEQUENCE</scope>
</reference>
<dbReference type="VEuPathDB" id="CryptoDB:Cvel_20502"/>
<evidence type="ECO:0000313" key="2">
    <source>
        <dbReference type="EMBL" id="CEM24174.1"/>
    </source>
</evidence>